<dbReference type="InterPro" id="IPR011834">
    <property type="entry name" value="Agluc_phsphrylas"/>
</dbReference>
<evidence type="ECO:0000256" key="1">
    <source>
        <dbReference type="ARBA" id="ARBA00001275"/>
    </source>
</evidence>
<dbReference type="RefSeq" id="WP_145435082.1">
    <property type="nucleotide sequence ID" value="NZ_CP036339.1"/>
</dbReference>
<evidence type="ECO:0000313" key="7">
    <source>
        <dbReference type="Proteomes" id="UP000317909"/>
    </source>
</evidence>
<dbReference type="PIRSF" id="PIRSF000460">
    <property type="entry name" value="Pprylas_GlgP"/>
    <property type="match status" value="1"/>
</dbReference>
<dbReference type="EMBL" id="CP036339">
    <property type="protein sequence ID" value="QDT75431.1"/>
    <property type="molecule type" value="Genomic_DNA"/>
</dbReference>
<dbReference type="Pfam" id="PF00343">
    <property type="entry name" value="Phosphorylase"/>
    <property type="match status" value="1"/>
</dbReference>
<keyword evidence="7" id="KW-1185">Reference proteome</keyword>
<name>A0A517U483_9BACT</name>
<dbReference type="AlphaFoldDB" id="A0A517U483"/>
<keyword evidence="4" id="KW-0663">Pyridoxal phosphate</keyword>
<evidence type="ECO:0000256" key="3">
    <source>
        <dbReference type="ARBA" id="ARBA00022533"/>
    </source>
</evidence>
<keyword evidence="6" id="KW-0808">Transferase</keyword>
<keyword evidence="3" id="KW-0021">Allosteric enzyme</keyword>
<proteinExistence type="inferred from homology"/>
<comment type="catalytic activity">
    <reaction evidence="1">
        <text>[(1-&gt;4)-alpha-D-glucosyl](n) + phosphate = [(1-&gt;4)-alpha-D-glucosyl](n-1) + alpha-D-glucose 1-phosphate</text>
        <dbReference type="Rhea" id="RHEA:41732"/>
        <dbReference type="Rhea" id="RHEA-COMP:9584"/>
        <dbReference type="Rhea" id="RHEA-COMP:9586"/>
        <dbReference type="ChEBI" id="CHEBI:15444"/>
        <dbReference type="ChEBI" id="CHEBI:43474"/>
        <dbReference type="ChEBI" id="CHEBI:58601"/>
        <dbReference type="EC" id="2.4.1.1"/>
    </reaction>
</comment>
<dbReference type="NCBIfam" id="TIGR02094">
    <property type="entry name" value="more_P_ylases"/>
    <property type="match status" value="1"/>
</dbReference>
<protein>
    <submittedName>
        <fullName evidence="6">Maltodextrin phosphorylase</fullName>
        <ecNumber evidence="6">2.4.1.1</ecNumber>
    </submittedName>
</protein>
<comment type="similarity">
    <text evidence="2">Belongs to the glycogen phosphorylase family.</text>
</comment>
<dbReference type="SUPFAM" id="SSF53756">
    <property type="entry name" value="UDP-Glycosyltransferase/glycogen phosphorylase"/>
    <property type="match status" value="1"/>
</dbReference>
<dbReference type="InterPro" id="IPR024517">
    <property type="entry name" value="Glycogen_phosphorylase_DUF3417"/>
</dbReference>
<keyword evidence="6" id="KW-0328">Glycosyltransferase</keyword>
<evidence type="ECO:0000256" key="2">
    <source>
        <dbReference type="ARBA" id="ARBA00006047"/>
    </source>
</evidence>
<feature type="domain" description="DUF3417" evidence="5">
    <location>
        <begin position="31"/>
        <end position="132"/>
    </location>
</feature>
<reference evidence="6 7" key="1">
    <citation type="submission" date="2019-02" db="EMBL/GenBank/DDBJ databases">
        <title>Deep-cultivation of Planctomycetes and their phenomic and genomic characterization uncovers novel biology.</title>
        <authorList>
            <person name="Wiegand S."/>
            <person name="Jogler M."/>
            <person name="Boedeker C."/>
            <person name="Pinto D."/>
            <person name="Vollmers J."/>
            <person name="Rivas-Marin E."/>
            <person name="Kohn T."/>
            <person name="Peeters S.H."/>
            <person name="Heuer A."/>
            <person name="Rast P."/>
            <person name="Oberbeckmann S."/>
            <person name="Bunk B."/>
            <person name="Jeske O."/>
            <person name="Meyerdierks A."/>
            <person name="Storesund J.E."/>
            <person name="Kallscheuer N."/>
            <person name="Luecker S."/>
            <person name="Lage O.M."/>
            <person name="Pohl T."/>
            <person name="Merkel B.J."/>
            <person name="Hornburger P."/>
            <person name="Mueller R.-W."/>
            <person name="Bruemmer F."/>
            <person name="Labrenz M."/>
            <person name="Spormann A.M."/>
            <person name="Op den Camp H."/>
            <person name="Overmann J."/>
            <person name="Amann R."/>
            <person name="Jetten M.S.M."/>
            <person name="Mascher T."/>
            <person name="Medema M.H."/>
            <person name="Devos D.P."/>
            <person name="Kaster A.-K."/>
            <person name="Ovreas L."/>
            <person name="Rohde M."/>
            <person name="Galperin M.Y."/>
            <person name="Jogler C."/>
        </authorList>
    </citation>
    <scope>NUCLEOTIDE SEQUENCE [LARGE SCALE GENOMIC DNA]</scope>
    <source>
        <strain evidence="6 7">I41</strain>
    </source>
</reference>
<dbReference type="PANTHER" id="PTHR42655">
    <property type="entry name" value="GLYCOGEN PHOSPHORYLASE"/>
    <property type="match status" value="1"/>
</dbReference>
<gene>
    <name evidence="6" type="primary">malP</name>
    <name evidence="6" type="ORF">I41_46410</name>
</gene>
<dbReference type="Gene3D" id="3.40.50.2000">
    <property type="entry name" value="Glycogen Phosphorylase B"/>
    <property type="match status" value="3"/>
</dbReference>
<organism evidence="6 7">
    <name type="scientific">Lacipirellula limnantheis</name>
    <dbReference type="NCBI Taxonomy" id="2528024"/>
    <lineage>
        <taxon>Bacteria</taxon>
        <taxon>Pseudomonadati</taxon>
        <taxon>Planctomycetota</taxon>
        <taxon>Planctomycetia</taxon>
        <taxon>Pirellulales</taxon>
        <taxon>Lacipirellulaceae</taxon>
        <taxon>Lacipirellula</taxon>
    </lineage>
</organism>
<dbReference type="Pfam" id="PF11897">
    <property type="entry name" value="DUF3417"/>
    <property type="match status" value="1"/>
</dbReference>
<evidence type="ECO:0000313" key="6">
    <source>
        <dbReference type="EMBL" id="QDT75431.1"/>
    </source>
</evidence>
<dbReference type="InterPro" id="IPR052182">
    <property type="entry name" value="Glycogen/Maltodextrin_Phosph"/>
</dbReference>
<dbReference type="KEGG" id="llh:I41_46410"/>
<dbReference type="GO" id="GO:0030170">
    <property type="term" value="F:pyridoxal phosphate binding"/>
    <property type="evidence" value="ECO:0007669"/>
    <property type="project" value="InterPro"/>
</dbReference>
<sequence>MSQTEIPSSAANITRANWSEITPQHLYDKCMALARNLWWSWHPEVVNLFRDLDPVRWRQIDHNPIALLAEMTPDQVAERASELVLYTRINQAHRRLKEYMANTRTTWGAREAGVLGAMPVAYFSAEFGIHESVPIYSGGLGVLSGDHIKSASGLGVPLVAIGLFYDQGYFKQHLDGEGWQSEEYLDTKVENLPMEPARDPNGRPITVEVETTHGKLFAKVWLMYVGRVHLYLLDCDVDGNSPEDRELTSRLYGGDVRTRIRQELVLGVGGVKALRALGIKPGVYHLNEGHSAFAPLEVIRERMQDDGMSFDEALREVAAHTVFTTHTPVPAGHDRFDGGMIEEHLGPLRQKLGISYEQLMGLGRVEPQNEGESFCMTVIGLKLSRRANAVSSLHGHVSRRMWAHLWPWRVEEEIPIGHITNGVHIPTWLAYPMVQLYDKYLGTEWHVRMGEPEIWQKIYAVDPGELWETHNALKSRLLEFVRRRVSRQSRRRNEDPAIIEAARSVLDPNALTIGFARRFATYKRADLFLRSIDQMADLLDDPNRPVQLVFAGKAHPADEPGKKLIQKIANLRHDPRFAGRVVFIEDYDINVARHMVQGVDVWLNNPRRPLEASGTSGQKAVLNGGLNFSILDGWWAEAYNGMNGFSIGGGTAHTDVEINDARDGEDLVRVLAEEIIPLFYLRDADGLPHEWIARMTNSIATLAARFSAHRMVVDYVQKAYLVAAGGLSSDMSVR</sequence>
<dbReference type="EC" id="2.4.1.1" evidence="6"/>
<feature type="modified residue" description="N6-(pyridoxal phosphate)lysine" evidence="4">
    <location>
        <position position="619"/>
    </location>
</feature>
<dbReference type="PANTHER" id="PTHR42655:SF1">
    <property type="entry name" value="GLYCOGEN PHOSPHORYLASE"/>
    <property type="match status" value="1"/>
</dbReference>
<dbReference type="OrthoDB" id="9760804at2"/>
<dbReference type="Proteomes" id="UP000317909">
    <property type="component" value="Chromosome"/>
</dbReference>
<dbReference type="GO" id="GO:0005975">
    <property type="term" value="P:carbohydrate metabolic process"/>
    <property type="evidence" value="ECO:0007669"/>
    <property type="project" value="InterPro"/>
</dbReference>
<accession>A0A517U483</accession>
<evidence type="ECO:0000256" key="4">
    <source>
        <dbReference type="PIRSR" id="PIRSR000460-1"/>
    </source>
</evidence>
<dbReference type="InterPro" id="IPR000811">
    <property type="entry name" value="Glyco_trans_35"/>
</dbReference>
<evidence type="ECO:0000259" key="5">
    <source>
        <dbReference type="Pfam" id="PF11897"/>
    </source>
</evidence>
<dbReference type="GO" id="GO:0008184">
    <property type="term" value="F:glycogen phosphorylase activity"/>
    <property type="evidence" value="ECO:0007669"/>
    <property type="project" value="InterPro"/>
</dbReference>